<reference evidence="2" key="1">
    <citation type="submission" date="2019-03" db="EMBL/GenBank/DDBJ databases">
        <title>Single cell metagenomics reveals metabolic interactions within the superorganism composed of flagellate Streblomastix strix and complex community of Bacteroidetes bacteria on its surface.</title>
        <authorList>
            <person name="Treitli S.C."/>
            <person name="Kolisko M."/>
            <person name="Husnik F."/>
            <person name="Keeling P."/>
            <person name="Hampl V."/>
        </authorList>
    </citation>
    <scope>NUCLEOTIDE SEQUENCE</scope>
    <source>
        <strain evidence="2">STM</strain>
    </source>
</reference>
<sequence>MSEKGSRKLTRKPYERHSDRTAKKGISNDKVSLPVATDRKGNPAMQADRVERIDVKSMERTISENIRAGKMFSARIHILLSLPGMSNAGSLCNSGCLGIAETLFQELGFGGFHDYIFCSNLFFSCFHILTDLFNNLVNTANIWYALCNDKTFLGFFFLKVV</sequence>
<accession>A0A5J4P5T7</accession>
<dbReference type="AlphaFoldDB" id="A0A5J4P5T7"/>
<protein>
    <submittedName>
        <fullName evidence="2">Uncharacterized protein</fullName>
    </submittedName>
</protein>
<comment type="caution">
    <text evidence="2">The sequence shown here is derived from an EMBL/GenBank/DDBJ whole genome shotgun (WGS) entry which is preliminary data.</text>
</comment>
<feature type="region of interest" description="Disordered" evidence="1">
    <location>
        <begin position="1"/>
        <end position="40"/>
    </location>
</feature>
<name>A0A5J4P5T7_9ZZZZ</name>
<dbReference type="EMBL" id="SNRY01011262">
    <property type="protein sequence ID" value="KAA6304745.1"/>
    <property type="molecule type" value="Genomic_DNA"/>
</dbReference>
<proteinExistence type="predicted"/>
<feature type="non-terminal residue" evidence="2">
    <location>
        <position position="161"/>
    </location>
</feature>
<feature type="compositionally biased region" description="Basic and acidic residues" evidence="1">
    <location>
        <begin position="1"/>
        <end position="22"/>
    </location>
</feature>
<gene>
    <name evidence="2" type="ORF">EZS27_043605</name>
</gene>
<organism evidence="2">
    <name type="scientific">termite gut metagenome</name>
    <dbReference type="NCBI Taxonomy" id="433724"/>
    <lineage>
        <taxon>unclassified sequences</taxon>
        <taxon>metagenomes</taxon>
        <taxon>organismal metagenomes</taxon>
    </lineage>
</organism>
<evidence type="ECO:0000313" key="2">
    <source>
        <dbReference type="EMBL" id="KAA6304745.1"/>
    </source>
</evidence>
<evidence type="ECO:0000256" key="1">
    <source>
        <dbReference type="SAM" id="MobiDB-lite"/>
    </source>
</evidence>